<keyword evidence="4" id="KW-1185">Reference proteome</keyword>
<dbReference type="NCBIfam" id="TIGR03696">
    <property type="entry name" value="Rhs_assc_core"/>
    <property type="match status" value="1"/>
</dbReference>
<keyword evidence="1" id="KW-0732">Signal</keyword>
<sequence length="1155" mass="127840">MKKYIYISLLILLKTVTAESQVFSDDNFIYTLAPKKAVQSADLNSLTKDEKSQTVQYVDGLGRPVQTIAMGQGGNGEDMVTPVVYDAFGRQVKEYLPYPVSNGSNDYPRIDGSTAVSASGTFYNGFYNNGSNSFSEKKLENSPLNRLLKQAAPGTSWEMGGGHEIKMEYLTNTENDEVRLFKGTASWSDDYQLYGVSFSDAGHYAENQLYKTVTYDENTTASLAEGSGSTVEFKNKEGQVVLKRTYDNGDKHDTYYVYDDYGNLAYVIPPKADGTIDMDVLNGLCYQYKYDGRNRLAEKKLPGKQWEFIVYDKLDRPVATGPAVSPFKGESTIGWIITKYDALGRSIYTGWKNQTCNSAVRTSLQNDQNNASVLFETKQSSGTIDGIEAYYSNLTAPTEFKLLTVNYYDNYAFPNAQTILSSVENQTVLQNVKGMATGSWTRALSTASSTAGETSTIFYDDKARPIKNYLLNYLGGYTSSESRLDFTGKTLYTITKHKRTSGIAETTVREEFTYSAQDRLLTHTHQINGGAMELLAENKYDALGQLESKKVGSNAQKVDYKYNIRGWLKEINNVDDLEQDTDPVDLFAFKINYDTAETQISDVKELYNGNIAETFWKTASDLNERAYGYKYDKLNRLKNAVYEKNGITTSAYDENLTYDKNGNIKTLSRKGDYDPQVGTIDIDDLEYTYPANSNQLAKVEDNSNNVSGFNDANKTGDDYSYDDNGNLTADKNKNITEITYNHLNLPKKITFGSAGSIEYIYTAAGQKIEKIVTEGTITTVTNYLGGYQYKDNVLEFFPTAEGYVKNENNALSYVYQYKDHLGNVRLSYARNAQNVLEIIEENNYYPFGLKHKGYNDYSPTANKYKYNGKELQDELGLGMYDYGWRNYDPAIGRWIQSDPLLNDLKFAHNYDDVDADDDDEVYMSIINNAEVGGGIYNTDNLNPYGYGYNNPVSFDDPDGRCPTCIVGAIVGAAVDYGTQVAANYLDPSIKNKWTDNISLSSIALSAAEGALTQGGSALRKGVIKGGVMVAKNLVEVNSTTGASIELNPGKVIKNTLIDAAAGAAAKKVGNIVKTAKLDKIASKVTVNSTNKASALVQKVTGLSSRTAREVAKKTDLKGISKQLANGVKNITNKSVENTTNGFTKNTVDAIKKNTN</sequence>
<accession>A0A1I1PLC6</accession>
<dbReference type="EMBL" id="FOMH01000004">
    <property type="protein sequence ID" value="SFD10635.1"/>
    <property type="molecule type" value="Genomic_DNA"/>
</dbReference>
<protein>
    <submittedName>
        <fullName evidence="3">RHS repeat-associated core domain-containing protein</fullName>
    </submittedName>
</protein>
<dbReference type="STRING" id="739143.SAMN05216297_104237"/>
<dbReference type="InterPro" id="IPR050708">
    <property type="entry name" value="T6SS_VgrG/RHS"/>
</dbReference>
<evidence type="ECO:0000259" key="2">
    <source>
        <dbReference type="Pfam" id="PF20041"/>
    </source>
</evidence>
<feature type="signal peptide" evidence="1">
    <location>
        <begin position="1"/>
        <end position="20"/>
    </location>
</feature>
<dbReference type="InterPro" id="IPR022385">
    <property type="entry name" value="Rhs_assc_core"/>
</dbReference>
<dbReference type="RefSeq" id="WP_091492667.1">
    <property type="nucleotide sequence ID" value="NZ_FOMH01000004.1"/>
</dbReference>
<dbReference type="PANTHER" id="PTHR32305:SF15">
    <property type="entry name" value="PROTEIN RHSA-RELATED"/>
    <property type="match status" value="1"/>
</dbReference>
<feature type="chain" id="PRO_5011549235" evidence="1">
    <location>
        <begin position="21"/>
        <end position="1155"/>
    </location>
</feature>
<feature type="domain" description="DUF6443" evidence="2">
    <location>
        <begin position="31"/>
        <end position="170"/>
    </location>
</feature>
<dbReference type="InterPro" id="IPR045619">
    <property type="entry name" value="DUF6443"/>
</dbReference>
<dbReference type="Proteomes" id="UP000199672">
    <property type="component" value="Unassembled WGS sequence"/>
</dbReference>
<name>A0A1I1PLC6_9FLAO</name>
<dbReference type="Pfam" id="PF20041">
    <property type="entry name" value="DUF6443"/>
    <property type="match status" value="1"/>
</dbReference>
<evidence type="ECO:0000256" key="1">
    <source>
        <dbReference type="SAM" id="SignalP"/>
    </source>
</evidence>
<evidence type="ECO:0000313" key="3">
    <source>
        <dbReference type="EMBL" id="SFD10635.1"/>
    </source>
</evidence>
<dbReference type="Gene3D" id="2.180.10.10">
    <property type="entry name" value="RHS repeat-associated core"/>
    <property type="match status" value="1"/>
</dbReference>
<proteinExistence type="predicted"/>
<dbReference type="PANTHER" id="PTHR32305">
    <property type="match status" value="1"/>
</dbReference>
<dbReference type="OrthoDB" id="2972467at2"/>
<gene>
    <name evidence="3" type="ORF">SAMN05216297_104237</name>
</gene>
<organism evidence="3 4">
    <name type="scientific">Flavobacterium phragmitis</name>
    <dbReference type="NCBI Taxonomy" id="739143"/>
    <lineage>
        <taxon>Bacteria</taxon>
        <taxon>Pseudomonadati</taxon>
        <taxon>Bacteroidota</taxon>
        <taxon>Flavobacteriia</taxon>
        <taxon>Flavobacteriales</taxon>
        <taxon>Flavobacteriaceae</taxon>
        <taxon>Flavobacterium</taxon>
    </lineage>
</organism>
<evidence type="ECO:0000313" key="4">
    <source>
        <dbReference type="Proteomes" id="UP000199672"/>
    </source>
</evidence>
<reference evidence="4" key="1">
    <citation type="submission" date="2016-10" db="EMBL/GenBank/DDBJ databases">
        <authorList>
            <person name="Varghese N."/>
            <person name="Submissions S."/>
        </authorList>
    </citation>
    <scope>NUCLEOTIDE SEQUENCE [LARGE SCALE GENOMIC DNA]</scope>
    <source>
        <strain evidence="4">CGMCC 1.10370</strain>
    </source>
</reference>
<dbReference type="AlphaFoldDB" id="A0A1I1PLC6"/>